<evidence type="ECO:0000259" key="3">
    <source>
        <dbReference type="PROSITE" id="PS50132"/>
    </source>
</evidence>
<dbReference type="SUPFAM" id="SSF46785">
    <property type="entry name" value="Winged helix' DNA-binding domain"/>
    <property type="match status" value="1"/>
</dbReference>
<keyword evidence="6" id="KW-1185">Reference proteome</keyword>
<dbReference type="PROSITE" id="PS50132">
    <property type="entry name" value="RGS"/>
    <property type="match status" value="1"/>
</dbReference>
<name>A0A8H7QZ22_9FUNG</name>
<dbReference type="InterPro" id="IPR000591">
    <property type="entry name" value="DEP_dom"/>
</dbReference>
<evidence type="ECO:0000256" key="1">
    <source>
        <dbReference type="ARBA" id="ARBA00022700"/>
    </source>
</evidence>
<dbReference type="Pfam" id="PF25889">
    <property type="entry name" value="WHD_Fungal_DR"/>
    <property type="match status" value="1"/>
</dbReference>
<dbReference type="PANTHER" id="PTHR10845">
    <property type="entry name" value="REGULATOR OF G PROTEIN SIGNALING"/>
    <property type="match status" value="1"/>
</dbReference>
<feature type="compositionally biased region" description="Polar residues" evidence="2">
    <location>
        <begin position="297"/>
        <end position="311"/>
    </location>
</feature>
<dbReference type="SUPFAM" id="SSF48097">
    <property type="entry name" value="Regulator of G-protein signaling, RGS"/>
    <property type="match status" value="1"/>
</dbReference>
<dbReference type="SMART" id="SM00315">
    <property type="entry name" value="RGS"/>
    <property type="match status" value="1"/>
</dbReference>
<dbReference type="PANTHER" id="PTHR10845:SF192">
    <property type="entry name" value="DOUBLE HIT, ISOFORM B"/>
    <property type="match status" value="1"/>
</dbReference>
<dbReference type="GO" id="GO:0035556">
    <property type="term" value="P:intracellular signal transduction"/>
    <property type="evidence" value="ECO:0007669"/>
    <property type="project" value="InterPro"/>
</dbReference>
<dbReference type="Pfam" id="PF00615">
    <property type="entry name" value="RGS"/>
    <property type="match status" value="1"/>
</dbReference>
<dbReference type="InterPro" id="IPR036305">
    <property type="entry name" value="RGS_sf"/>
</dbReference>
<sequence>MSKPSSSLSTYTTMMRVNSKGRPYAKDLYDLFSALLIQQPLTDHRSFLRNYPSTFTTDEAVECLSHLEFTHLVSTPNPLDQSQPLLTRTTTTFSMSKDMAKTLGQHFLNARLAESATDPQNRTLKDRSIWTPTPKGKFMVQDFSQRARVSIQHMQTSLNRIPNFQIVMFERLIGDDQLSFSRSNMTQAFRVMMEWLPTDNIMIDEIGGLDNKSIIDSYTDAFYGYQCFEWIMEYTSVVSNEESEAIAAEFVLYGWIQQVFDKSDKGQCKKDATAVFKTGRKTQYYLTNKGRSVLDVKSNSTNQSQAPNGTLSVATRSRTQSSTSSSNDSTGADCNKLQINNSKKEDHSSRLLPTTAESKLPNDISGSVIVPKAIITKQKITTEIEDTSALDKESSLQIDNNSCDFGFSSASSTTSSSATTVGVSSSSSKDSSKTLTDVAITSFHEELDKLKVSAAPISNISEQQCSSQNSRLQNILQDPLTRLYFRRFLKSSFCEENVNFWVDYTSLVKKISVTAEGEDYEDNDSKQKMRIEKLPNESCESLLVHCSTIYNTYFCPQNAPSELNIDHGLRHEIIKYMQATFKPCPKIHKNIKNNLTSAVRVDAPFGSVSVSSHGILTSSVARSDNGNVGTISVMKEGLEDSSQQCLYKITCLYSLANEHICKIMAQDSVPRFIRTDKYRNLMQTYYQQSLSLDQNN</sequence>
<dbReference type="PROSITE" id="PS50186">
    <property type="entry name" value="DEP"/>
    <property type="match status" value="1"/>
</dbReference>
<dbReference type="OrthoDB" id="196547at2759"/>
<feature type="domain" description="RGS" evidence="3">
    <location>
        <begin position="471"/>
        <end position="682"/>
    </location>
</feature>
<dbReference type="EMBL" id="JAEPRD010000071">
    <property type="protein sequence ID" value="KAG2201434.1"/>
    <property type="molecule type" value="Genomic_DNA"/>
</dbReference>
<evidence type="ECO:0000313" key="5">
    <source>
        <dbReference type="EMBL" id="KAG2201434.1"/>
    </source>
</evidence>
<dbReference type="Gene3D" id="1.10.167.10">
    <property type="entry name" value="Regulator of G-protein Signalling 4, domain 2"/>
    <property type="match status" value="1"/>
</dbReference>
<dbReference type="SMART" id="SM00049">
    <property type="entry name" value="DEP"/>
    <property type="match status" value="2"/>
</dbReference>
<keyword evidence="1" id="KW-0734">Signal transduction inhibitor</keyword>
<comment type="caution">
    <text evidence="5">The sequence shown here is derived from an EMBL/GenBank/DDBJ whole genome shotgun (WGS) entry which is preliminary data.</text>
</comment>
<dbReference type="Proteomes" id="UP000603453">
    <property type="component" value="Unassembled WGS sequence"/>
</dbReference>
<feature type="region of interest" description="Disordered" evidence="2">
    <location>
        <begin position="296"/>
        <end position="363"/>
    </location>
</feature>
<feature type="region of interest" description="Disordered" evidence="2">
    <location>
        <begin position="410"/>
        <end position="431"/>
    </location>
</feature>
<accession>A0A8H7QZ22</accession>
<dbReference type="InterPro" id="IPR058855">
    <property type="entry name" value="RGS1/SST2-like_Fungal-DR"/>
</dbReference>
<feature type="compositionally biased region" description="Low complexity" evidence="2">
    <location>
        <begin position="410"/>
        <end position="429"/>
    </location>
</feature>
<dbReference type="InterPro" id="IPR016137">
    <property type="entry name" value="RGS"/>
</dbReference>
<dbReference type="InterPro" id="IPR036388">
    <property type="entry name" value="WH-like_DNA-bd_sf"/>
</dbReference>
<feature type="compositionally biased region" description="Low complexity" evidence="2">
    <location>
        <begin position="312"/>
        <end position="330"/>
    </location>
</feature>
<dbReference type="InterPro" id="IPR044926">
    <property type="entry name" value="RGS_subdomain_2"/>
</dbReference>
<evidence type="ECO:0000313" key="6">
    <source>
        <dbReference type="Proteomes" id="UP000603453"/>
    </source>
</evidence>
<evidence type="ECO:0000259" key="4">
    <source>
        <dbReference type="PROSITE" id="PS50186"/>
    </source>
</evidence>
<organism evidence="5 6">
    <name type="scientific">Mucor saturninus</name>
    <dbReference type="NCBI Taxonomy" id="64648"/>
    <lineage>
        <taxon>Eukaryota</taxon>
        <taxon>Fungi</taxon>
        <taxon>Fungi incertae sedis</taxon>
        <taxon>Mucoromycota</taxon>
        <taxon>Mucoromycotina</taxon>
        <taxon>Mucoromycetes</taxon>
        <taxon>Mucorales</taxon>
        <taxon>Mucorineae</taxon>
        <taxon>Mucoraceae</taxon>
        <taxon>Mucor</taxon>
    </lineage>
</organism>
<feature type="domain" description="DEP" evidence="4">
    <location>
        <begin position="197"/>
        <end position="289"/>
    </location>
</feature>
<evidence type="ECO:0000256" key="2">
    <source>
        <dbReference type="SAM" id="MobiDB-lite"/>
    </source>
</evidence>
<dbReference type="AlphaFoldDB" id="A0A8H7QZ22"/>
<protein>
    <recommendedName>
        <fullName evidence="7">RGS domain-containing protein</fullName>
    </recommendedName>
</protein>
<proteinExistence type="predicted"/>
<gene>
    <name evidence="5" type="ORF">INT47_001483</name>
</gene>
<dbReference type="GO" id="GO:0009968">
    <property type="term" value="P:negative regulation of signal transduction"/>
    <property type="evidence" value="ECO:0007669"/>
    <property type="project" value="UniProtKB-KW"/>
</dbReference>
<dbReference type="InterPro" id="IPR036390">
    <property type="entry name" value="WH_DNA-bd_sf"/>
</dbReference>
<dbReference type="Gene3D" id="1.10.10.10">
    <property type="entry name" value="Winged helix-like DNA-binding domain superfamily/Winged helix DNA-binding domain"/>
    <property type="match status" value="2"/>
</dbReference>
<evidence type="ECO:0008006" key="7">
    <source>
        <dbReference type="Google" id="ProtNLM"/>
    </source>
</evidence>
<reference evidence="5" key="1">
    <citation type="submission" date="2020-12" db="EMBL/GenBank/DDBJ databases">
        <title>Metabolic potential, ecology and presence of endohyphal bacteria is reflected in genomic diversity of Mucoromycotina.</title>
        <authorList>
            <person name="Muszewska A."/>
            <person name="Okrasinska A."/>
            <person name="Steczkiewicz K."/>
            <person name="Drgas O."/>
            <person name="Orlowska M."/>
            <person name="Perlinska-Lenart U."/>
            <person name="Aleksandrzak-Piekarczyk T."/>
            <person name="Szatraj K."/>
            <person name="Zielenkiewicz U."/>
            <person name="Pilsyk S."/>
            <person name="Malc E."/>
            <person name="Mieczkowski P."/>
            <person name="Kruszewska J.S."/>
            <person name="Biernat P."/>
            <person name="Pawlowska J."/>
        </authorList>
    </citation>
    <scope>NUCLEOTIDE SEQUENCE</scope>
    <source>
        <strain evidence="5">WA0000017839</strain>
    </source>
</reference>